<dbReference type="GO" id="GO:0016787">
    <property type="term" value="F:hydrolase activity"/>
    <property type="evidence" value="ECO:0007669"/>
    <property type="project" value="UniProtKB-KW"/>
</dbReference>
<keyword evidence="1 2" id="KW-0378">Hydrolase</keyword>
<dbReference type="NCBIfam" id="TIGR01549">
    <property type="entry name" value="HAD-SF-IA-v1"/>
    <property type="match status" value="1"/>
</dbReference>
<reference evidence="3" key="1">
    <citation type="journal article" date="2016" name="Genome Announc.">
        <title>Draft Genome Sequences of Five Rapidly Growing Mycobacterium Species, M. thermoresistibile, M. fortuitum subsp. acetamidolyticum, M. canariasense, M. brisbanense, and M. novocastrense.</title>
        <authorList>
            <person name="Katahira K."/>
            <person name="Ogura Y."/>
            <person name="Gotoh Y."/>
            <person name="Hayashi T."/>
        </authorList>
    </citation>
    <scope>NUCLEOTIDE SEQUENCE [LARGE SCALE GENOMIC DNA]</scope>
    <source>
        <strain evidence="3">JCM15298</strain>
    </source>
</reference>
<sequence length="206" mass="22265">MLRGVRWVVFDVGETLIDESRLWEAIAEQCGVSVATVCGVLGALIERGESHHRLWDVLGVERADPRFRIEHRDLYPDALACIGVARRLGIAVGIAGNQPAGLDDSLVAAGVSADFIGSSAGWGVRKPDPEFFTKIIDAAHAPAHTILYVGDRLDNDVLPAHRAGMKTAHIRRGPWGFLHAQDPEADSADVQIQSLHELAAILNDSL</sequence>
<dbReference type="Pfam" id="PF13242">
    <property type="entry name" value="Hydrolase_like"/>
    <property type="match status" value="1"/>
</dbReference>
<gene>
    <name evidence="2" type="ORF">RMCC_0786</name>
</gene>
<dbReference type="SFLD" id="SFLDS00003">
    <property type="entry name" value="Haloacid_Dehalogenase"/>
    <property type="match status" value="1"/>
</dbReference>
<dbReference type="SUPFAM" id="SSF56784">
    <property type="entry name" value="HAD-like"/>
    <property type="match status" value="1"/>
</dbReference>
<evidence type="ECO:0000313" key="3">
    <source>
        <dbReference type="Proteomes" id="UP000069443"/>
    </source>
</evidence>
<dbReference type="RefSeq" id="WP_349318925.1">
    <property type="nucleotide sequence ID" value="NZ_CATORR010000024.1"/>
</dbReference>
<dbReference type="InterPro" id="IPR006439">
    <property type="entry name" value="HAD-SF_hydro_IA"/>
</dbReference>
<evidence type="ECO:0000256" key="1">
    <source>
        <dbReference type="ARBA" id="ARBA00022801"/>
    </source>
</evidence>
<dbReference type="SFLD" id="SFLDG01129">
    <property type="entry name" value="C1.5:_HAD__Beta-PGM__Phosphata"/>
    <property type="match status" value="1"/>
</dbReference>
<dbReference type="Gene3D" id="3.40.50.1000">
    <property type="entry name" value="HAD superfamily/HAD-like"/>
    <property type="match status" value="1"/>
</dbReference>
<dbReference type="EMBL" id="BCSY01000028">
    <property type="protein sequence ID" value="GAS93820.1"/>
    <property type="molecule type" value="Genomic_DNA"/>
</dbReference>
<proteinExistence type="predicted"/>
<dbReference type="InterPro" id="IPR036412">
    <property type="entry name" value="HAD-like_sf"/>
</dbReference>
<comment type="caution">
    <text evidence="2">The sequence shown here is derived from an EMBL/GenBank/DDBJ whole genome shotgun (WGS) entry which is preliminary data.</text>
</comment>
<name>A0A100W951_MYCCR</name>
<evidence type="ECO:0000313" key="2">
    <source>
        <dbReference type="EMBL" id="GAS93820.1"/>
    </source>
</evidence>
<keyword evidence="3" id="KW-1185">Reference proteome</keyword>
<dbReference type="Proteomes" id="UP000069443">
    <property type="component" value="Unassembled WGS sequence"/>
</dbReference>
<organism evidence="2 3">
    <name type="scientific">Mycolicibacterium canariasense</name>
    <name type="common">Mycobacterium canariasense</name>
    <dbReference type="NCBI Taxonomy" id="228230"/>
    <lineage>
        <taxon>Bacteria</taxon>
        <taxon>Bacillati</taxon>
        <taxon>Actinomycetota</taxon>
        <taxon>Actinomycetes</taxon>
        <taxon>Mycobacteriales</taxon>
        <taxon>Mycobacteriaceae</taxon>
        <taxon>Mycolicibacterium</taxon>
    </lineage>
</organism>
<dbReference type="PANTHER" id="PTHR43316">
    <property type="entry name" value="HYDROLASE, HALOACID DELAHOGENASE-RELATED"/>
    <property type="match status" value="1"/>
</dbReference>
<protein>
    <submittedName>
        <fullName evidence="2">HAD-superfamily hydrolase</fullName>
    </submittedName>
</protein>
<dbReference type="InterPro" id="IPR023214">
    <property type="entry name" value="HAD_sf"/>
</dbReference>
<reference evidence="3" key="2">
    <citation type="submission" date="2016-02" db="EMBL/GenBank/DDBJ databases">
        <title>Draft genome sequence of five rapidly growing Mycobacterium species.</title>
        <authorList>
            <person name="Katahira K."/>
            <person name="Gotou Y."/>
            <person name="Iida K."/>
            <person name="Ogura Y."/>
            <person name="Hayashi T."/>
        </authorList>
    </citation>
    <scope>NUCLEOTIDE SEQUENCE [LARGE SCALE GENOMIC DNA]</scope>
    <source>
        <strain evidence="3">JCM15298</strain>
    </source>
</reference>
<dbReference type="STRING" id="228230.RMCC_0786"/>
<dbReference type="InterPro" id="IPR051540">
    <property type="entry name" value="S-2-haloacid_dehalogenase"/>
</dbReference>
<dbReference type="AlphaFoldDB" id="A0A100W951"/>
<accession>A0A100W951</accession>